<keyword evidence="2" id="KW-0597">Phosphoprotein</keyword>
<dbReference type="AlphaFoldDB" id="L8JJR0"/>
<evidence type="ECO:0000259" key="3">
    <source>
        <dbReference type="PROSITE" id="PS50075"/>
    </source>
</evidence>
<dbReference type="Gene3D" id="1.10.1200.10">
    <property type="entry name" value="ACP-like"/>
    <property type="match status" value="1"/>
</dbReference>
<comment type="caution">
    <text evidence="4">The sequence shown here is derived from an EMBL/GenBank/DDBJ whole genome shotgun (WGS) entry which is preliminary data.</text>
</comment>
<dbReference type="PROSITE" id="PS50075">
    <property type="entry name" value="CARRIER"/>
    <property type="match status" value="1"/>
</dbReference>
<dbReference type="EMBL" id="AMZN01000111">
    <property type="protein sequence ID" value="ELR68488.1"/>
    <property type="molecule type" value="Genomic_DNA"/>
</dbReference>
<dbReference type="InterPro" id="IPR009081">
    <property type="entry name" value="PP-bd_ACP"/>
</dbReference>
<evidence type="ECO:0000256" key="1">
    <source>
        <dbReference type="ARBA" id="ARBA00022450"/>
    </source>
</evidence>
<dbReference type="InterPro" id="IPR020806">
    <property type="entry name" value="PKS_PP-bd"/>
</dbReference>
<dbReference type="RefSeq" id="WP_009583237.1">
    <property type="nucleotide sequence ID" value="NZ_AMZN01000111.1"/>
</dbReference>
<keyword evidence="5" id="KW-1185">Reference proteome</keyword>
<dbReference type="SMART" id="SM00823">
    <property type="entry name" value="PKS_PP"/>
    <property type="match status" value="1"/>
</dbReference>
<accession>L8JJR0</accession>
<evidence type="ECO:0000313" key="4">
    <source>
        <dbReference type="EMBL" id="ELR68488.1"/>
    </source>
</evidence>
<dbReference type="InterPro" id="IPR036736">
    <property type="entry name" value="ACP-like_sf"/>
</dbReference>
<dbReference type="STRING" id="1237149.C900_00322"/>
<dbReference type="OrthoDB" id="982887at2"/>
<evidence type="ECO:0000256" key="2">
    <source>
        <dbReference type="ARBA" id="ARBA00022553"/>
    </source>
</evidence>
<proteinExistence type="predicted"/>
<keyword evidence="1" id="KW-0596">Phosphopantetheine</keyword>
<dbReference type="Proteomes" id="UP000011135">
    <property type="component" value="Unassembled WGS sequence"/>
</dbReference>
<name>L8JJR0_9BACT</name>
<gene>
    <name evidence="4" type="ORF">C900_00322</name>
</gene>
<evidence type="ECO:0000313" key="5">
    <source>
        <dbReference type="Proteomes" id="UP000011135"/>
    </source>
</evidence>
<feature type="domain" description="Carrier" evidence="3">
    <location>
        <begin position="4"/>
        <end position="81"/>
    </location>
</feature>
<protein>
    <recommendedName>
        <fullName evidence="3">Carrier domain-containing protein</fullName>
    </recommendedName>
</protein>
<dbReference type="SUPFAM" id="SSF47336">
    <property type="entry name" value="ACP-like"/>
    <property type="match status" value="1"/>
</dbReference>
<dbReference type="GO" id="GO:0031177">
    <property type="term" value="F:phosphopantetheine binding"/>
    <property type="evidence" value="ECO:0007669"/>
    <property type="project" value="InterPro"/>
</dbReference>
<sequence length="83" mass="10004">MREVTIDDMLHYFKCLVHQETGIEVDKIDIDSTFHQLGLDSISSVYLLEQIERHYRIRFTPLYFWDYPTIRSLAIKLHQENFA</sequence>
<reference evidence="4 5" key="1">
    <citation type="submission" date="2012-12" db="EMBL/GenBank/DDBJ databases">
        <title>Genome assembly of Fulvivirga imtechensis AK7.</title>
        <authorList>
            <person name="Nupur N."/>
            <person name="Khatri I."/>
            <person name="Kumar R."/>
            <person name="Subramanian S."/>
            <person name="Pinnaka A."/>
        </authorList>
    </citation>
    <scope>NUCLEOTIDE SEQUENCE [LARGE SCALE GENOMIC DNA]</scope>
    <source>
        <strain evidence="4 5">AK7</strain>
    </source>
</reference>
<dbReference type="Pfam" id="PF00550">
    <property type="entry name" value="PP-binding"/>
    <property type="match status" value="1"/>
</dbReference>
<organism evidence="4 5">
    <name type="scientific">Fulvivirga imtechensis AK7</name>
    <dbReference type="NCBI Taxonomy" id="1237149"/>
    <lineage>
        <taxon>Bacteria</taxon>
        <taxon>Pseudomonadati</taxon>
        <taxon>Bacteroidota</taxon>
        <taxon>Cytophagia</taxon>
        <taxon>Cytophagales</taxon>
        <taxon>Fulvivirgaceae</taxon>
        <taxon>Fulvivirga</taxon>
    </lineage>
</organism>
<dbReference type="SMART" id="SM01294">
    <property type="entry name" value="PKS_PP_betabranch"/>
    <property type="match status" value="1"/>
</dbReference>